<keyword evidence="3 11" id="KW-0227">DNA damage</keyword>
<dbReference type="Proteomes" id="UP000093199">
    <property type="component" value="Unassembled WGS sequence"/>
</dbReference>
<dbReference type="InterPro" id="IPR020588">
    <property type="entry name" value="RecA_ATP-bd"/>
</dbReference>
<dbReference type="Pfam" id="PF18073">
    <property type="entry name" value="Zn_ribbon_LapB"/>
    <property type="match status" value="1"/>
</dbReference>
<dbReference type="PRINTS" id="PR01874">
    <property type="entry name" value="DNAREPAIRADA"/>
</dbReference>
<feature type="binding site" evidence="11">
    <location>
        <begin position="97"/>
        <end position="104"/>
    </location>
    <ligand>
        <name>ATP</name>
        <dbReference type="ChEBI" id="CHEBI:30616"/>
    </ligand>
</feature>
<evidence type="ECO:0000256" key="11">
    <source>
        <dbReference type="HAMAP-Rule" id="MF_01498"/>
    </source>
</evidence>
<dbReference type="InterPro" id="IPR027417">
    <property type="entry name" value="P-loop_NTPase"/>
</dbReference>
<keyword evidence="2 11" id="KW-0547">Nucleotide-binding</keyword>
<keyword evidence="5" id="KW-0378">Hydrolase</keyword>
<protein>
    <recommendedName>
        <fullName evidence="11 12">DNA repair protein RadA</fullName>
    </recommendedName>
</protein>
<proteinExistence type="inferred from homology"/>
<dbReference type="Pfam" id="PF13541">
    <property type="entry name" value="ChlI"/>
    <property type="match status" value="1"/>
</dbReference>
<dbReference type="GO" id="GO:0005829">
    <property type="term" value="C:cytosol"/>
    <property type="evidence" value="ECO:0007669"/>
    <property type="project" value="TreeGrafter"/>
</dbReference>
<dbReference type="FunFam" id="3.40.50.300:FF:000050">
    <property type="entry name" value="DNA repair protein RadA"/>
    <property type="match status" value="1"/>
</dbReference>
<dbReference type="GO" id="GO:0000725">
    <property type="term" value="P:recombinational repair"/>
    <property type="evidence" value="ECO:0007669"/>
    <property type="project" value="UniProtKB-UniRule"/>
</dbReference>
<comment type="similarity">
    <text evidence="11 13">Belongs to the RecA family. RadA subfamily.</text>
</comment>
<evidence type="ECO:0000256" key="7">
    <source>
        <dbReference type="ARBA" id="ARBA00022840"/>
    </source>
</evidence>
<feature type="domain" description="RecA family profile 1" evidence="14">
    <location>
        <begin position="68"/>
        <end position="217"/>
    </location>
</feature>
<dbReference type="GO" id="GO:0016787">
    <property type="term" value="F:hydrolase activity"/>
    <property type="evidence" value="ECO:0007669"/>
    <property type="project" value="UniProtKB-KW"/>
</dbReference>
<dbReference type="GO" id="GO:0008270">
    <property type="term" value="F:zinc ion binding"/>
    <property type="evidence" value="ECO:0007669"/>
    <property type="project" value="UniProtKB-KW"/>
</dbReference>
<dbReference type="GO" id="GO:0140664">
    <property type="term" value="F:ATP-dependent DNA damage sensor activity"/>
    <property type="evidence" value="ECO:0007669"/>
    <property type="project" value="InterPro"/>
</dbReference>
<evidence type="ECO:0000256" key="8">
    <source>
        <dbReference type="ARBA" id="ARBA00023016"/>
    </source>
</evidence>
<dbReference type="PROSITE" id="PS50162">
    <property type="entry name" value="RECA_2"/>
    <property type="match status" value="1"/>
</dbReference>
<keyword evidence="16" id="KW-1185">Reference proteome</keyword>
<keyword evidence="4 13" id="KW-0863">Zinc-finger</keyword>
<dbReference type="InterPro" id="IPR041166">
    <property type="entry name" value="Rubredoxin_2"/>
</dbReference>
<dbReference type="NCBIfam" id="TIGR00416">
    <property type="entry name" value="sms"/>
    <property type="match status" value="1"/>
</dbReference>
<dbReference type="InterPro" id="IPR014721">
    <property type="entry name" value="Ribsml_uS5_D2-typ_fold_subgr"/>
</dbReference>
<dbReference type="InterPro" id="IPR003593">
    <property type="entry name" value="AAA+_ATPase"/>
</dbReference>
<evidence type="ECO:0000256" key="13">
    <source>
        <dbReference type="RuleBase" id="RU003555"/>
    </source>
</evidence>
<gene>
    <name evidence="11" type="primary">radA</name>
    <name evidence="15" type="ORF">A6M13_08345</name>
</gene>
<dbReference type="FunFam" id="3.30.230.10:FF:000031">
    <property type="entry name" value="DNA repair protein RadA"/>
    <property type="match status" value="1"/>
</dbReference>
<dbReference type="STRING" id="33978.A6M13_08345"/>
<reference evidence="15 16" key="1">
    <citation type="submission" date="2016-07" db="EMBL/GenBank/DDBJ databases">
        <title>Caryophanon tenue genome sequencing.</title>
        <authorList>
            <person name="Verma A."/>
            <person name="Pal Y."/>
            <person name="Krishnamurthi S."/>
        </authorList>
    </citation>
    <scope>NUCLEOTIDE SEQUENCE [LARGE SCALE GENOMIC DNA]</scope>
    <source>
        <strain evidence="15 16">DSM 14152</strain>
    </source>
</reference>
<comment type="caution">
    <text evidence="15">The sequence shown here is derived from an EMBL/GenBank/DDBJ whole genome shotgun (WGS) entry which is preliminary data.</text>
</comment>
<evidence type="ECO:0000256" key="12">
    <source>
        <dbReference type="NCBIfam" id="TIGR00416"/>
    </source>
</evidence>
<evidence type="ECO:0000313" key="15">
    <source>
        <dbReference type="EMBL" id="OCS87970.1"/>
    </source>
</evidence>
<dbReference type="GO" id="GO:0003684">
    <property type="term" value="F:damaged DNA binding"/>
    <property type="evidence" value="ECO:0007669"/>
    <property type="project" value="InterPro"/>
</dbReference>
<dbReference type="CDD" id="cd01121">
    <property type="entry name" value="RadA_SMS_N"/>
    <property type="match status" value="1"/>
</dbReference>
<evidence type="ECO:0000256" key="5">
    <source>
        <dbReference type="ARBA" id="ARBA00022801"/>
    </source>
</evidence>
<dbReference type="HAMAP" id="MF_01498">
    <property type="entry name" value="RadA_bact"/>
    <property type="match status" value="1"/>
</dbReference>
<keyword evidence="10 11" id="KW-0234">DNA repair</keyword>
<evidence type="ECO:0000256" key="2">
    <source>
        <dbReference type="ARBA" id="ARBA00022741"/>
    </source>
</evidence>
<comment type="function">
    <text evidence="11">Plays a role in repairing double-strand DNA breaks, probably involving stabilizing or processing branched DNA or blocked replication forks.</text>
</comment>
<dbReference type="PANTHER" id="PTHR32472:SF10">
    <property type="entry name" value="DNA REPAIR PROTEIN RADA-LIKE PROTEIN"/>
    <property type="match status" value="1"/>
</dbReference>
<evidence type="ECO:0000256" key="3">
    <source>
        <dbReference type="ARBA" id="ARBA00022763"/>
    </source>
</evidence>
<dbReference type="PANTHER" id="PTHR32472">
    <property type="entry name" value="DNA REPAIR PROTEIN RADA"/>
    <property type="match status" value="1"/>
</dbReference>
<dbReference type="Pfam" id="PF13481">
    <property type="entry name" value="AAA_25"/>
    <property type="match status" value="1"/>
</dbReference>
<dbReference type="SUPFAM" id="SSF54211">
    <property type="entry name" value="Ribosomal protein S5 domain 2-like"/>
    <property type="match status" value="1"/>
</dbReference>
<keyword evidence="7 11" id="KW-0067">ATP-binding</keyword>
<dbReference type="Gene3D" id="3.40.50.300">
    <property type="entry name" value="P-loop containing nucleotide triphosphate hydrolases"/>
    <property type="match status" value="1"/>
</dbReference>
<comment type="function">
    <text evidence="13">DNA-dependent ATPase involved in processing of recombination intermediates, plays a role in repairing DNA breaks. Stimulates the branch migration of RecA-mediated strand transfer reactions, allowing the 3' invading strand to extend heteroduplex DNA faster. Binds ssDNA in the presence of ADP but not other nucleotides, has ATPase activity that is stimulated by ssDNA and various branched DNA structures, but inhibited by SSB. Does not have RecA's homology-searching function.</text>
</comment>
<feature type="short sequence motif" description="RadA KNRFG motif" evidence="11">
    <location>
        <begin position="254"/>
        <end position="258"/>
    </location>
</feature>
<keyword evidence="1 11" id="KW-0479">Metal-binding</keyword>
<sequence>MAKKKSKFMCSDCGYESAKWMGRCPGCGAWNTMNEEVEMVAKGPRGAFQHSSTVSNKAVPIIKVETQEEPRIETEMGELNRVLGGGIVPGSLVLIGGDPGIGKSTLLLQVSALMSNKGHRVLYISGEESIRQTKLRAERLGVASEELYIYAETNLEFLHQTIEEVQPKFVIVDSIQTVHHPEVTSAPGSVSQVRECTAELMRIAKTKNIAIFLVGHVTKEGQIAGPRILEHMVDTVLYFEGERHHNHRILRSQKNRFGSTNEIAIFEMLQNGLKEVLNPSELFLQERSQGAPGSVIVASMEGTRPILVEIQSLVTPTSFNYPKRMATGVDQNRVQLLMAVLEKRMGMMLQSQDAYIKVAGGVKLDEPAIDLALLTSIVSSFKDQAPKPTDCFIGEVGLTGEVRRVTRIEQRVQEAAKLGFQRVFIPASNIGGWEFPDGIYVIGVETIADALRQCFNEL</sequence>
<comment type="domain">
    <text evidence="11">The middle region has homology to RecA with ATPase motifs including the RadA KNRFG motif, while the C-terminus is homologous to Lon protease.</text>
</comment>
<evidence type="ECO:0000259" key="14">
    <source>
        <dbReference type="PROSITE" id="PS50162"/>
    </source>
</evidence>
<name>A0A1C0YLD5_9BACL</name>
<organism evidence="15 16">
    <name type="scientific">Caryophanon tenue</name>
    <dbReference type="NCBI Taxonomy" id="33978"/>
    <lineage>
        <taxon>Bacteria</taxon>
        <taxon>Bacillati</taxon>
        <taxon>Bacillota</taxon>
        <taxon>Bacilli</taxon>
        <taxon>Bacillales</taxon>
        <taxon>Caryophanaceae</taxon>
        <taxon>Caryophanon</taxon>
    </lineage>
</organism>
<dbReference type="OrthoDB" id="9803906at2"/>
<evidence type="ECO:0000256" key="9">
    <source>
        <dbReference type="ARBA" id="ARBA00023125"/>
    </source>
</evidence>
<keyword evidence="8 11" id="KW-0346">Stress response</keyword>
<keyword evidence="9 11" id="KW-0238">DNA-binding</keyword>
<dbReference type="Gene3D" id="3.30.230.10">
    <property type="match status" value="1"/>
</dbReference>
<dbReference type="InterPro" id="IPR004504">
    <property type="entry name" value="DNA_repair_RadA"/>
</dbReference>
<dbReference type="SMART" id="SM00382">
    <property type="entry name" value="AAA"/>
    <property type="match status" value="1"/>
</dbReference>
<dbReference type="SUPFAM" id="SSF52540">
    <property type="entry name" value="P-loop containing nucleoside triphosphate hydrolases"/>
    <property type="match status" value="1"/>
</dbReference>
<dbReference type="InterPro" id="IPR020568">
    <property type="entry name" value="Ribosomal_Su5_D2-typ_SF"/>
</dbReference>
<evidence type="ECO:0000256" key="1">
    <source>
        <dbReference type="ARBA" id="ARBA00022723"/>
    </source>
</evidence>
<evidence type="ECO:0000256" key="6">
    <source>
        <dbReference type="ARBA" id="ARBA00022833"/>
    </source>
</evidence>
<accession>A0A1C0YLD5</accession>
<keyword evidence="6 13" id="KW-0862">Zinc</keyword>
<dbReference type="RefSeq" id="WP_066542775.1">
    <property type="nucleotide sequence ID" value="NZ_MASJ01000002.1"/>
</dbReference>
<feature type="region of interest" description="Lon-protease-like" evidence="11">
    <location>
        <begin position="353"/>
        <end position="458"/>
    </location>
</feature>
<dbReference type="EMBL" id="MASJ01000002">
    <property type="protein sequence ID" value="OCS87970.1"/>
    <property type="molecule type" value="Genomic_DNA"/>
</dbReference>
<dbReference type="GO" id="GO:0005524">
    <property type="term" value="F:ATP binding"/>
    <property type="evidence" value="ECO:0007669"/>
    <property type="project" value="UniProtKB-UniRule"/>
</dbReference>
<evidence type="ECO:0000313" key="16">
    <source>
        <dbReference type="Proteomes" id="UP000093199"/>
    </source>
</evidence>
<dbReference type="AlphaFoldDB" id="A0A1C0YLD5"/>
<evidence type="ECO:0000256" key="4">
    <source>
        <dbReference type="ARBA" id="ARBA00022771"/>
    </source>
</evidence>
<evidence type="ECO:0000256" key="10">
    <source>
        <dbReference type="ARBA" id="ARBA00023204"/>
    </source>
</evidence>